<dbReference type="Gene3D" id="3.10.20.90">
    <property type="entry name" value="Phosphatidylinositol 3-kinase Catalytic Subunit, Chain A, domain 1"/>
    <property type="match status" value="1"/>
</dbReference>
<feature type="compositionally biased region" description="Basic residues" evidence="1">
    <location>
        <begin position="19"/>
        <end position="32"/>
    </location>
</feature>
<dbReference type="EMBL" id="OW240921">
    <property type="protein sequence ID" value="CAH2318353.1"/>
    <property type="molecule type" value="Genomic_DNA"/>
</dbReference>
<keyword evidence="4" id="KW-1185">Reference proteome</keyword>
<feature type="compositionally biased region" description="Polar residues" evidence="1">
    <location>
        <begin position="34"/>
        <end position="49"/>
    </location>
</feature>
<feature type="region of interest" description="Disordered" evidence="1">
    <location>
        <begin position="1"/>
        <end position="63"/>
    </location>
</feature>
<organism evidence="3 4">
    <name type="scientific">Pelobates cultripes</name>
    <name type="common">Western spadefoot toad</name>
    <dbReference type="NCBI Taxonomy" id="61616"/>
    <lineage>
        <taxon>Eukaryota</taxon>
        <taxon>Metazoa</taxon>
        <taxon>Chordata</taxon>
        <taxon>Craniata</taxon>
        <taxon>Vertebrata</taxon>
        <taxon>Euteleostomi</taxon>
        <taxon>Amphibia</taxon>
        <taxon>Batrachia</taxon>
        <taxon>Anura</taxon>
        <taxon>Pelobatoidea</taxon>
        <taxon>Pelobatidae</taxon>
        <taxon>Pelobates</taxon>
    </lineage>
</organism>
<evidence type="ECO:0000313" key="4">
    <source>
        <dbReference type="Proteomes" id="UP001295444"/>
    </source>
</evidence>
<dbReference type="CDD" id="cd17076">
    <property type="entry name" value="UBX_UBXN10"/>
    <property type="match status" value="1"/>
</dbReference>
<dbReference type="PROSITE" id="PS50033">
    <property type="entry name" value="UBX"/>
    <property type="match status" value="1"/>
</dbReference>
<name>A0AAD1T988_PELCU</name>
<dbReference type="InterPro" id="IPR001012">
    <property type="entry name" value="UBX_dom"/>
</dbReference>
<feature type="region of interest" description="Disordered" evidence="1">
    <location>
        <begin position="121"/>
        <end position="165"/>
    </location>
</feature>
<sequence length="271" mass="30155">MASAPAGVTVPRTGDPLHRMHVTRPKSAKGRTRTAPQGFSTNAEEYTYSTSPPAPRVPSARVPTSPRILQEEVPELVHQVLSRPPSSSLNRYRVLPSIGAVRNQENAEEEQMARDISSMHLASEHHERHAKSLQEHSAGRVAETGPSQKPQTREDISPIPVNAQGVSPFTMKRQGISPFPVNLLEPSEHEPRLLLAIRSHTGQRFERYFRPTDTMYVVLAVAETKTGMSCRNCSVESMEVPRRRFADLSCTLQQCGIPNKSVLCIHQTERD</sequence>
<proteinExistence type="predicted"/>
<feature type="domain" description="UBX" evidence="2">
    <location>
        <begin position="188"/>
        <end position="265"/>
    </location>
</feature>
<dbReference type="InterPro" id="IPR029071">
    <property type="entry name" value="Ubiquitin-like_domsf"/>
</dbReference>
<evidence type="ECO:0000256" key="1">
    <source>
        <dbReference type="SAM" id="MobiDB-lite"/>
    </source>
</evidence>
<feature type="compositionally biased region" description="Basic and acidic residues" evidence="1">
    <location>
        <begin position="122"/>
        <end position="138"/>
    </location>
</feature>
<protein>
    <submittedName>
        <fullName evidence="3">UBX domain-containing 10</fullName>
    </submittedName>
</protein>
<gene>
    <name evidence="3" type="ORF">PECUL_23A040747</name>
</gene>
<dbReference type="AlphaFoldDB" id="A0AAD1T988"/>
<accession>A0AAD1T988</accession>
<evidence type="ECO:0000259" key="2">
    <source>
        <dbReference type="PROSITE" id="PS50033"/>
    </source>
</evidence>
<reference evidence="3" key="1">
    <citation type="submission" date="2022-03" db="EMBL/GenBank/DDBJ databases">
        <authorList>
            <person name="Alioto T."/>
            <person name="Alioto T."/>
            <person name="Gomez Garrido J."/>
        </authorList>
    </citation>
    <scope>NUCLEOTIDE SEQUENCE</scope>
</reference>
<dbReference type="SUPFAM" id="SSF54236">
    <property type="entry name" value="Ubiquitin-like"/>
    <property type="match status" value="1"/>
</dbReference>
<evidence type="ECO:0000313" key="3">
    <source>
        <dbReference type="EMBL" id="CAH2318353.1"/>
    </source>
</evidence>
<dbReference type="Proteomes" id="UP001295444">
    <property type="component" value="Chromosome 10"/>
</dbReference>